<reference evidence="1 2" key="1">
    <citation type="submission" date="2016-10" db="EMBL/GenBank/DDBJ databases">
        <authorList>
            <person name="de Groot N.N."/>
        </authorList>
    </citation>
    <scope>NUCLEOTIDE SEQUENCE [LARGE SCALE GENOMIC DNA]</scope>
    <source>
        <strain evidence="1 2">CGMCC 1.8712</strain>
    </source>
</reference>
<protein>
    <submittedName>
        <fullName evidence="1">Uncharacterized protein</fullName>
    </submittedName>
</protein>
<dbReference type="RefSeq" id="WP_092632816.1">
    <property type="nucleotide sequence ID" value="NZ_FNQT01000001.1"/>
</dbReference>
<evidence type="ECO:0000313" key="2">
    <source>
        <dbReference type="Proteomes" id="UP000236755"/>
    </source>
</evidence>
<gene>
    <name evidence="1" type="ORF">SAMN04488065_1170</name>
</gene>
<sequence length="182" mass="19736">MSTLHLADSETTVDATACERVAPRPDQSDVITVSFAGSTARWLDEWHASAGVPPRATVVMSDGATWDAGDPRERLDSAAPDDTDLQVELVDSPGNLTDLGVTLTELLESHDEYNPHTTLCLRSLTVLLQYSDSDSVYRFLHTLAGQLDRVGATGHFHLHGDAHDDDVVASLEPVFDQVVRDA</sequence>
<dbReference type="InterPro" id="IPR055927">
    <property type="entry name" value="DUF7504"/>
</dbReference>
<evidence type="ECO:0000313" key="1">
    <source>
        <dbReference type="EMBL" id="SDZ91088.1"/>
    </source>
</evidence>
<proteinExistence type="predicted"/>
<accession>A0A1H3WXY5</accession>
<dbReference type="Proteomes" id="UP000236755">
    <property type="component" value="Unassembled WGS sequence"/>
</dbReference>
<keyword evidence="2" id="KW-1185">Reference proteome</keyword>
<name>A0A1H3WXY5_9EURY</name>
<dbReference type="AlphaFoldDB" id="A0A1H3WXY5"/>
<organism evidence="1 2">
    <name type="scientific">Haloplanus vescus</name>
    <dbReference type="NCBI Taxonomy" id="555874"/>
    <lineage>
        <taxon>Archaea</taxon>
        <taxon>Methanobacteriati</taxon>
        <taxon>Methanobacteriota</taxon>
        <taxon>Stenosarchaea group</taxon>
        <taxon>Halobacteria</taxon>
        <taxon>Halobacteriales</taxon>
        <taxon>Haloferacaceae</taxon>
        <taxon>Haloplanus</taxon>
    </lineage>
</organism>
<dbReference type="EMBL" id="FNQT01000001">
    <property type="protein sequence ID" value="SDZ91088.1"/>
    <property type="molecule type" value="Genomic_DNA"/>
</dbReference>
<dbReference type="Pfam" id="PF24336">
    <property type="entry name" value="DUF7504"/>
    <property type="match status" value="1"/>
</dbReference>
<dbReference type="OrthoDB" id="109251at2157"/>